<evidence type="ECO:0000256" key="6">
    <source>
        <dbReference type="SAM" id="MobiDB-lite"/>
    </source>
</evidence>
<organism evidence="9">
    <name type="scientific">hydrothermal vent metagenome</name>
    <dbReference type="NCBI Taxonomy" id="652676"/>
    <lineage>
        <taxon>unclassified sequences</taxon>
        <taxon>metagenomes</taxon>
        <taxon>ecological metagenomes</taxon>
    </lineage>
</organism>
<keyword evidence="3" id="KW-0731">Sigma factor</keyword>
<dbReference type="Pfam" id="PF08281">
    <property type="entry name" value="Sigma70_r4_2"/>
    <property type="match status" value="1"/>
</dbReference>
<feature type="region of interest" description="Disordered" evidence="6">
    <location>
        <begin position="1"/>
        <end position="32"/>
    </location>
</feature>
<dbReference type="Gene3D" id="1.10.1740.10">
    <property type="match status" value="1"/>
</dbReference>
<dbReference type="InterPro" id="IPR013325">
    <property type="entry name" value="RNA_pol_sigma_r2"/>
</dbReference>
<evidence type="ECO:0000256" key="1">
    <source>
        <dbReference type="ARBA" id="ARBA00010641"/>
    </source>
</evidence>
<feature type="domain" description="RNA polymerase sigma-70 region 2" evidence="7">
    <location>
        <begin position="52"/>
        <end position="118"/>
    </location>
</feature>
<feature type="domain" description="RNA polymerase sigma factor 70 region 4 type 2" evidence="8">
    <location>
        <begin position="163"/>
        <end position="215"/>
    </location>
</feature>
<keyword evidence="2" id="KW-0805">Transcription regulation</keyword>
<dbReference type="SUPFAM" id="SSF88659">
    <property type="entry name" value="Sigma3 and sigma4 domains of RNA polymerase sigma factors"/>
    <property type="match status" value="1"/>
</dbReference>
<dbReference type="PANTHER" id="PTHR43133">
    <property type="entry name" value="RNA POLYMERASE ECF-TYPE SIGMA FACTO"/>
    <property type="match status" value="1"/>
</dbReference>
<evidence type="ECO:0000256" key="2">
    <source>
        <dbReference type="ARBA" id="ARBA00023015"/>
    </source>
</evidence>
<accession>A0A3B1DM59</accession>
<dbReference type="GO" id="GO:0016987">
    <property type="term" value="F:sigma factor activity"/>
    <property type="evidence" value="ECO:0007669"/>
    <property type="project" value="UniProtKB-KW"/>
</dbReference>
<feature type="compositionally biased region" description="Low complexity" evidence="6">
    <location>
        <begin position="16"/>
        <end position="29"/>
    </location>
</feature>
<protein>
    <recommendedName>
        <fullName evidence="10">RNA polymerase sigma factor RpoE</fullName>
    </recommendedName>
</protein>
<dbReference type="EMBL" id="UOGK01000599">
    <property type="protein sequence ID" value="VAX41832.1"/>
    <property type="molecule type" value="Genomic_DNA"/>
</dbReference>
<dbReference type="PANTHER" id="PTHR43133:SF8">
    <property type="entry name" value="RNA POLYMERASE SIGMA FACTOR HI_1459-RELATED"/>
    <property type="match status" value="1"/>
</dbReference>
<sequence length="227" mass="25647">MPGKPQDNPKAPPGSAPTSTRRPSQPPTAEDQVDTDLVAAIRAGDASAWTTLFERYQVRIFSVCLRLVRDRELAADLTQDAFIKVLKGLDTFDERAKLSTWVYRVTTNVCLSKLRSEKLRRHASLESIASAGGRHDDRRNELGFAQYREPEAELGIEQDEDRQRMIEALDALSDEHRAILVLRDGRDLEYEQIAEAIEVPVGTVRSRLFRARAALRQAYEALESEKK</sequence>
<evidence type="ECO:0000259" key="8">
    <source>
        <dbReference type="Pfam" id="PF08281"/>
    </source>
</evidence>
<evidence type="ECO:0000256" key="5">
    <source>
        <dbReference type="ARBA" id="ARBA00023163"/>
    </source>
</evidence>
<dbReference type="GO" id="GO:0003677">
    <property type="term" value="F:DNA binding"/>
    <property type="evidence" value="ECO:0007669"/>
    <property type="project" value="UniProtKB-KW"/>
</dbReference>
<dbReference type="SUPFAM" id="SSF88946">
    <property type="entry name" value="Sigma2 domain of RNA polymerase sigma factors"/>
    <property type="match status" value="1"/>
</dbReference>
<dbReference type="InterPro" id="IPR013249">
    <property type="entry name" value="RNA_pol_sigma70_r4_t2"/>
</dbReference>
<gene>
    <name evidence="9" type="ORF">MNBD_PLANCTO03-991</name>
</gene>
<dbReference type="InterPro" id="IPR036388">
    <property type="entry name" value="WH-like_DNA-bd_sf"/>
</dbReference>
<dbReference type="NCBIfam" id="TIGR02937">
    <property type="entry name" value="sigma70-ECF"/>
    <property type="match status" value="1"/>
</dbReference>
<evidence type="ECO:0008006" key="10">
    <source>
        <dbReference type="Google" id="ProtNLM"/>
    </source>
</evidence>
<dbReference type="Gene3D" id="1.10.10.10">
    <property type="entry name" value="Winged helix-like DNA-binding domain superfamily/Winged helix DNA-binding domain"/>
    <property type="match status" value="1"/>
</dbReference>
<dbReference type="Pfam" id="PF04542">
    <property type="entry name" value="Sigma70_r2"/>
    <property type="match status" value="1"/>
</dbReference>
<comment type="similarity">
    <text evidence="1">Belongs to the sigma-70 factor family. ECF subfamily.</text>
</comment>
<name>A0A3B1DM59_9ZZZZ</name>
<dbReference type="InterPro" id="IPR007627">
    <property type="entry name" value="RNA_pol_sigma70_r2"/>
</dbReference>
<evidence type="ECO:0000256" key="3">
    <source>
        <dbReference type="ARBA" id="ARBA00023082"/>
    </source>
</evidence>
<dbReference type="GO" id="GO:0006352">
    <property type="term" value="P:DNA-templated transcription initiation"/>
    <property type="evidence" value="ECO:0007669"/>
    <property type="project" value="InterPro"/>
</dbReference>
<keyword evidence="5" id="KW-0804">Transcription</keyword>
<proteinExistence type="inferred from homology"/>
<evidence type="ECO:0000256" key="4">
    <source>
        <dbReference type="ARBA" id="ARBA00023125"/>
    </source>
</evidence>
<reference evidence="9" key="1">
    <citation type="submission" date="2018-06" db="EMBL/GenBank/DDBJ databases">
        <authorList>
            <person name="Zhirakovskaya E."/>
        </authorList>
    </citation>
    <scope>NUCLEOTIDE SEQUENCE</scope>
</reference>
<evidence type="ECO:0000259" key="7">
    <source>
        <dbReference type="Pfam" id="PF04542"/>
    </source>
</evidence>
<evidence type="ECO:0000313" key="9">
    <source>
        <dbReference type="EMBL" id="VAX41832.1"/>
    </source>
</evidence>
<dbReference type="InterPro" id="IPR039425">
    <property type="entry name" value="RNA_pol_sigma-70-like"/>
</dbReference>
<dbReference type="CDD" id="cd06171">
    <property type="entry name" value="Sigma70_r4"/>
    <property type="match status" value="1"/>
</dbReference>
<dbReference type="InterPro" id="IPR014284">
    <property type="entry name" value="RNA_pol_sigma-70_dom"/>
</dbReference>
<dbReference type="AlphaFoldDB" id="A0A3B1DM59"/>
<keyword evidence="4" id="KW-0238">DNA-binding</keyword>
<dbReference type="InterPro" id="IPR013324">
    <property type="entry name" value="RNA_pol_sigma_r3/r4-like"/>
</dbReference>